<dbReference type="OrthoDB" id="5092520at2759"/>
<dbReference type="AlphaFoldDB" id="A0A0P7B792"/>
<sequence length="376" mass="42302">MTRVEHRLSDGFTASSPYEDLKIKCYHSRRVPDPPDPRLQEIYDVPSIEPSCQASLAVETTPEPSTGKSQFYIPAESETALAFTLESKSLYKVRILIGGQNICSFARGEHDDESQIQDYFVTSAYLPIHGVFVKKDLVRQLVAVESEKPKLRLTSKFYITICTLTGTAFALDEIHNDTTIEEMKNRIHAVTGVLQDQQRLIYKGKPLEDRRTLGDYVIPRAHVVHLVLRLRGGGGDDYGIRYPTPPPELVEPPTTIAPGGFISQKLNPDPVPGDWCEQPAQTVNLRVVNYEKFTSITGLSPKAPSPDEVAKISLRRCKTQQFRPSADEEIHLRGIGEIHEETGIHINGPYDVKRPREVDAEVERPLTWRRILFCGC</sequence>
<gene>
    <name evidence="2" type="ORF">AK830_g4818</name>
</gene>
<dbReference type="PRINTS" id="PR00348">
    <property type="entry name" value="UBIQUITIN"/>
</dbReference>
<dbReference type="Pfam" id="PF00240">
    <property type="entry name" value="ubiquitin"/>
    <property type="match status" value="1"/>
</dbReference>
<organism evidence="2 3">
    <name type="scientific">Neonectria ditissima</name>
    <dbReference type="NCBI Taxonomy" id="78410"/>
    <lineage>
        <taxon>Eukaryota</taxon>
        <taxon>Fungi</taxon>
        <taxon>Dikarya</taxon>
        <taxon>Ascomycota</taxon>
        <taxon>Pezizomycotina</taxon>
        <taxon>Sordariomycetes</taxon>
        <taxon>Hypocreomycetidae</taxon>
        <taxon>Hypocreales</taxon>
        <taxon>Nectriaceae</taxon>
        <taxon>Neonectria</taxon>
    </lineage>
</organism>
<dbReference type="SMART" id="SM00213">
    <property type="entry name" value="UBQ"/>
    <property type="match status" value="1"/>
</dbReference>
<dbReference type="InterPro" id="IPR029071">
    <property type="entry name" value="Ubiquitin-like_domsf"/>
</dbReference>
<dbReference type="Gene3D" id="3.10.20.90">
    <property type="entry name" value="Phosphatidylinositol 3-kinase Catalytic Subunit, Chain A, domain 1"/>
    <property type="match status" value="1"/>
</dbReference>
<evidence type="ECO:0000313" key="2">
    <source>
        <dbReference type="EMBL" id="KPM41725.1"/>
    </source>
</evidence>
<evidence type="ECO:0000313" key="3">
    <source>
        <dbReference type="Proteomes" id="UP000050424"/>
    </source>
</evidence>
<dbReference type="EMBL" id="LKCW01000060">
    <property type="protein sequence ID" value="KPM41725.1"/>
    <property type="molecule type" value="Genomic_DNA"/>
</dbReference>
<reference evidence="2 3" key="1">
    <citation type="submission" date="2015-09" db="EMBL/GenBank/DDBJ databases">
        <title>Draft genome of a European isolate of the apple canker pathogen Neonectria ditissima.</title>
        <authorList>
            <person name="Gomez-Cortecero A."/>
            <person name="Harrison R.J."/>
            <person name="Armitage A.D."/>
        </authorList>
    </citation>
    <scope>NUCLEOTIDE SEQUENCE [LARGE SCALE GENOMIC DNA]</scope>
    <source>
        <strain evidence="2 3">R09/05</strain>
    </source>
</reference>
<dbReference type="InterPro" id="IPR050158">
    <property type="entry name" value="Ubiquitin_ubiquitin-like"/>
</dbReference>
<comment type="caution">
    <text evidence="2">The sequence shown here is derived from an EMBL/GenBank/DDBJ whole genome shotgun (WGS) entry which is preliminary data.</text>
</comment>
<accession>A0A0P7B792</accession>
<name>A0A0P7B792_9HYPO</name>
<proteinExistence type="predicted"/>
<keyword evidence="3" id="KW-1185">Reference proteome</keyword>
<feature type="domain" description="Ubiquitin-like" evidence="1">
    <location>
        <begin position="157"/>
        <end position="233"/>
    </location>
</feature>
<dbReference type="PROSITE" id="PS50053">
    <property type="entry name" value="UBIQUITIN_2"/>
    <property type="match status" value="1"/>
</dbReference>
<dbReference type="STRING" id="78410.A0A0P7B792"/>
<dbReference type="InterPro" id="IPR019956">
    <property type="entry name" value="Ubiquitin_dom"/>
</dbReference>
<dbReference type="PANTHER" id="PTHR10666">
    <property type="entry name" value="UBIQUITIN"/>
    <property type="match status" value="1"/>
</dbReference>
<protein>
    <recommendedName>
        <fullName evidence="1">Ubiquitin-like domain-containing protein</fullName>
    </recommendedName>
</protein>
<dbReference type="SUPFAM" id="SSF54236">
    <property type="entry name" value="Ubiquitin-like"/>
    <property type="match status" value="1"/>
</dbReference>
<dbReference type="Proteomes" id="UP000050424">
    <property type="component" value="Unassembled WGS sequence"/>
</dbReference>
<evidence type="ECO:0000259" key="1">
    <source>
        <dbReference type="PROSITE" id="PS50053"/>
    </source>
</evidence>
<dbReference type="InterPro" id="IPR000626">
    <property type="entry name" value="Ubiquitin-like_dom"/>
</dbReference>